<sequence>MGRKKVLEHIEMKPAQPIPSQSVLESYLEREPTNWREFLQRINEHGLDPEQLVIALRAKEREIKEKGRFFAMMAWELREYFVVTEHLIKTHFVPLFHGLTMADDHNSVIEKMLLASDAQNPDDPSQVNYANHLDYSKWNNHQRGEANDPVFRVMGQFLGLPNLLVRTHEFFGKSLIYYKDRPDLMRVENGTVVTSTEEMVCWKGQPGGLEGLRQKGWSVVNYLGIERQAKIRNTQVRCLAQGDNQIICTLYKTRASRTREEAL</sequence>
<reference evidence="2" key="3">
    <citation type="submission" date="2012-09" db="EMBL/GenBank/DDBJ databases">
        <authorList>
            <consortium name="VectorBase"/>
        </authorList>
    </citation>
    <scope>NUCLEOTIDE SEQUENCE</scope>
    <source>
        <strain evidence="2">Liverpool</strain>
    </source>
</reference>
<reference evidence="2" key="1">
    <citation type="submission" date="2005-10" db="EMBL/GenBank/DDBJ databases">
        <authorList>
            <person name="Loftus B.J."/>
            <person name="Nene V.M."/>
            <person name="Hannick L.I."/>
            <person name="Bidwell S."/>
            <person name="Haas B."/>
            <person name="Amedeo P."/>
            <person name="Orvis J."/>
            <person name="Wortman J.R."/>
            <person name="White O.R."/>
            <person name="Salzberg S."/>
            <person name="Shumway M."/>
            <person name="Koo H."/>
            <person name="Zhao Y."/>
            <person name="Holmes M."/>
            <person name="Miller J."/>
            <person name="Schatz M."/>
            <person name="Pop M."/>
            <person name="Pai G."/>
            <person name="Utterback T."/>
            <person name="Rogers Y.-H."/>
            <person name="Kravitz S."/>
            <person name="Fraser C.M."/>
        </authorList>
    </citation>
    <scope>NUCLEOTIDE SEQUENCE</scope>
    <source>
        <strain evidence="2">Liverpool</strain>
    </source>
</reference>
<proteinExistence type="predicted"/>
<reference evidence="2" key="2">
    <citation type="journal article" date="2007" name="Science">
        <title>Genome sequence of Aedes aegypti, a major arbovirus vector.</title>
        <authorList>
            <person name="Nene V."/>
            <person name="Wortman J.R."/>
            <person name="Lawson D."/>
            <person name="Haas B."/>
            <person name="Kodira C."/>
            <person name="Tu Z.J."/>
            <person name="Loftus B."/>
            <person name="Xi Z."/>
            <person name="Megy K."/>
            <person name="Grabherr M."/>
            <person name="Ren Q."/>
            <person name="Zdobnov E.M."/>
            <person name="Lobo N.F."/>
            <person name="Campbell K.S."/>
            <person name="Brown S.E."/>
            <person name="Bonaldo M.F."/>
            <person name="Zhu J."/>
            <person name="Sinkins S.P."/>
            <person name="Hogenkamp D.G."/>
            <person name="Amedeo P."/>
            <person name="Arensburger P."/>
            <person name="Atkinson P.W."/>
            <person name="Bidwell S."/>
            <person name="Biedler J."/>
            <person name="Birney E."/>
            <person name="Bruggner R.V."/>
            <person name="Costas J."/>
            <person name="Coy M.R."/>
            <person name="Crabtree J."/>
            <person name="Crawford M."/>
            <person name="Debruyn B."/>
            <person name="Decaprio D."/>
            <person name="Eiglmeier K."/>
            <person name="Eisenstadt E."/>
            <person name="El-Dorry H."/>
            <person name="Gelbart W.M."/>
            <person name="Gomes S.L."/>
            <person name="Hammond M."/>
            <person name="Hannick L.I."/>
            <person name="Hogan J.R."/>
            <person name="Holmes M.H."/>
            <person name="Jaffe D."/>
            <person name="Johnston J.S."/>
            <person name="Kennedy R.C."/>
            <person name="Koo H."/>
            <person name="Kravitz S."/>
            <person name="Kriventseva E.V."/>
            <person name="Kulp D."/>
            <person name="Labutti K."/>
            <person name="Lee E."/>
            <person name="Li S."/>
            <person name="Lovin D.D."/>
            <person name="Mao C."/>
            <person name="Mauceli E."/>
            <person name="Menck C.F."/>
            <person name="Miller J.R."/>
            <person name="Montgomery P."/>
            <person name="Mori A."/>
            <person name="Nascimento A.L."/>
            <person name="Naveira H.F."/>
            <person name="Nusbaum C."/>
            <person name="O'leary S."/>
            <person name="Orvis J."/>
            <person name="Pertea M."/>
            <person name="Quesneville H."/>
            <person name="Reidenbach K.R."/>
            <person name="Rogers Y.H."/>
            <person name="Roth C.W."/>
            <person name="Schneider J.R."/>
            <person name="Schatz M."/>
            <person name="Shumway M."/>
            <person name="Stanke M."/>
            <person name="Stinson E.O."/>
            <person name="Tubio J.M."/>
            <person name="Vanzee J.P."/>
            <person name="Verjovski-Almeida S."/>
            <person name="Werner D."/>
            <person name="White O."/>
            <person name="Wyder S."/>
            <person name="Zeng Q."/>
            <person name="Zhao Q."/>
            <person name="Zhao Y."/>
            <person name="Hill C.A."/>
            <person name="Raikhel A.S."/>
            <person name="Soares M.B."/>
            <person name="Knudson D.L."/>
            <person name="Lee N.H."/>
            <person name="Galagan J."/>
            <person name="Salzberg S.L."/>
            <person name="Paulsen I.T."/>
            <person name="Dimopoulos G."/>
            <person name="Collins F.H."/>
            <person name="Birren B."/>
            <person name="Fraser-Liggett C.M."/>
            <person name="Severson D.W."/>
        </authorList>
    </citation>
    <scope>NUCLEOTIDE SEQUENCE [LARGE SCALE GENOMIC DNA]</scope>
    <source>
        <strain evidence="2">Liverpool</strain>
    </source>
</reference>
<feature type="domain" description="RdRp catalytic" evidence="1">
    <location>
        <begin position="127"/>
        <end position="263"/>
    </location>
</feature>
<evidence type="ECO:0000313" key="2">
    <source>
        <dbReference type="EMBL" id="EJY57425.1"/>
    </source>
</evidence>
<organism evidence="2 3">
    <name type="scientific">Aedes aegypti</name>
    <name type="common">Yellowfever mosquito</name>
    <name type="synonym">Culex aegypti</name>
    <dbReference type="NCBI Taxonomy" id="7159"/>
    <lineage>
        <taxon>Eukaryota</taxon>
        <taxon>Metazoa</taxon>
        <taxon>Ecdysozoa</taxon>
        <taxon>Arthropoda</taxon>
        <taxon>Hexapoda</taxon>
        <taxon>Insecta</taxon>
        <taxon>Pterygota</taxon>
        <taxon>Neoptera</taxon>
        <taxon>Endopterygota</taxon>
        <taxon>Diptera</taxon>
        <taxon>Nematocera</taxon>
        <taxon>Culicoidea</taxon>
        <taxon>Culicidae</taxon>
        <taxon>Culicinae</taxon>
        <taxon>Aedini</taxon>
        <taxon>Aedes</taxon>
        <taxon>Stegomyia</taxon>
    </lineage>
</organism>
<accession>J9HY81</accession>
<dbReference type="GO" id="GO:0004482">
    <property type="term" value="F:mRNA 5'-cap (guanine-N7-)-methyltransferase activity"/>
    <property type="evidence" value="ECO:0007669"/>
    <property type="project" value="InterPro"/>
</dbReference>
<dbReference type="PaxDb" id="7159-AAEL017355-PA"/>
<dbReference type="AlphaFoldDB" id="J9HY81"/>
<protein>
    <submittedName>
        <fullName evidence="2">AAEL017355-PA</fullName>
    </submittedName>
</protein>
<evidence type="ECO:0000259" key="1">
    <source>
        <dbReference type="PROSITE" id="PS50526"/>
    </source>
</evidence>
<dbReference type="PROSITE" id="PS50526">
    <property type="entry name" value="RDRP_SSRNA_NEG_NONSEG"/>
    <property type="match status" value="1"/>
</dbReference>
<evidence type="ECO:0000313" key="3">
    <source>
        <dbReference type="Proteomes" id="UP000682892"/>
    </source>
</evidence>
<dbReference type="HOGENOM" id="CLU_1058507_0_0_1"/>
<dbReference type="GO" id="GO:0005524">
    <property type="term" value="F:ATP binding"/>
    <property type="evidence" value="ECO:0007669"/>
    <property type="project" value="InterPro"/>
</dbReference>
<dbReference type="GO" id="GO:0003968">
    <property type="term" value="F:RNA-directed RNA polymerase activity"/>
    <property type="evidence" value="ECO:0007669"/>
    <property type="project" value="InterPro"/>
</dbReference>
<dbReference type="EMBL" id="CH477244">
    <property type="protein sequence ID" value="EJY57425.1"/>
    <property type="molecule type" value="Genomic_DNA"/>
</dbReference>
<gene>
    <name evidence="2" type="ORF">AaeL_AAEL017355</name>
</gene>
<dbReference type="Proteomes" id="UP000682892">
    <property type="component" value="Chromosome 1"/>
</dbReference>
<dbReference type="Pfam" id="PF00946">
    <property type="entry name" value="Mononeg_RNA_pol"/>
    <property type="match status" value="1"/>
</dbReference>
<dbReference type="InterPro" id="IPR014023">
    <property type="entry name" value="Mononeg_RNA_pol_cat"/>
</dbReference>
<name>J9HY81_AEDAE</name>